<gene>
    <name evidence="3" type="ORF">L207DRAFT_519586</name>
</gene>
<dbReference type="EMBL" id="KZ613963">
    <property type="protein sequence ID" value="PMD31352.1"/>
    <property type="molecule type" value="Genomic_DNA"/>
</dbReference>
<keyword evidence="4" id="KW-1185">Reference proteome</keyword>
<dbReference type="AlphaFoldDB" id="A0A2J6QYK7"/>
<dbReference type="OrthoDB" id="20368at2759"/>
<proteinExistence type="predicted"/>
<feature type="compositionally biased region" description="Low complexity" evidence="1">
    <location>
        <begin position="381"/>
        <end position="390"/>
    </location>
</feature>
<dbReference type="Proteomes" id="UP000235786">
    <property type="component" value="Unassembled WGS sequence"/>
</dbReference>
<protein>
    <submittedName>
        <fullName evidence="3">Uncharacterized protein</fullName>
    </submittedName>
</protein>
<organism evidence="3 4">
    <name type="scientific">Hyaloscypha variabilis (strain UAMH 11265 / GT02V1 / F)</name>
    <name type="common">Meliniomyces variabilis</name>
    <dbReference type="NCBI Taxonomy" id="1149755"/>
    <lineage>
        <taxon>Eukaryota</taxon>
        <taxon>Fungi</taxon>
        <taxon>Dikarya</taxon>
        <taxon>Ascomycota</taxon>
        <taxon>Pezizomycotina</taxon>
        <taxon>Leotiomycetes</taxon>
        <taxon>Helotiales</taxon>
        <taxon>Hyaloscyphaceae</taxon>
        <taxon>Hyaloscypha</taxon>
        <taxon>Hyaloscypha variabilis</taxon>
    </lineage>
</organism>
<evidence type="ECO:0000313" key="4">
    <source>
        <dbReference type="Proteomes" id="UP000235786"/>
    </source>
</evidence>
<feature type="region of interest" description="Disordered" evidence="1">
    <location>
        <begin position="473"/>
        <end position="518"/>
    </location>
</feature>
<evidence type="ECO:0000256" key="1">
    <source>
        <dbReference type="SAM" id="MobiDB-lite"/>
    </source>
</evidence>
<evidence type="ECO:0000256" key="2">
    <source>
        <dbReference type="SAM" id="Phobius"/>
    </source>
</evidence>
<sequence length="543" mass="59050">MSLAFSPRFVHIARLALPATLLILIFYFTLSPSRSSSSFSLGFSSSGRRSAFISAAVQTEIDGPFDNSSLVELCASRKWTQGLIFKCEAHRGGIVEARNVMLNCLRFAIEAGATNFIIPEIATEGPSRVPFSHFFDLPYFTTTLSSSCPQMTIIPHTDDLWDKPSTSPAVPISPNHFPSTPQLPLLHNSILAKPEDWTSAFKSHLNDTHPRPPSSQLPILVNLSPPPLLQFPMSYDSPHFIANFGKLVRTNEELRTLAGAVLYAFSQTHNLNIRPYRGIERAKFYGASLSSHLRPREVSPRTLHHSRPLSVSELSHNFITSAIRFNLTTIYLSTPQPSPDSLEPLTSPDLTTLLNLTKNASLSLSTAVSLLGGPLPFLPLSSESTSTSPSDAEPTLLPSRPGAKGFESEWLKYQSLTPTQKEAIDFEVLIRGTQFGGEVSSLGWGVALRRHVIASGGAGRWRGLVAGEVGGKGVAGKGGRGGKRRGKRVVGGDPESDRAEEAQERKMAPKTRLGSKERSFRDELSVLFGAEGEGAAWELGGWP</sequence>
<reference evidence="3 4" key="1">
    <citation type="submission" date="2016-04" db="EMBL/GenBank/DDBJ databases">
        <title>A degradative enzymes factory behind the ericoid mycorrhizal symbiosis.</title>
        <authorList>
            <consortium name="DOE Joint Genome Institute"/>
            <person name="Martino E."/>
            <person name="Morin E."/>
            <person name="Grelet G."/>
            <person name="Kuo A."/>
            <person name="Kohler A."/>
            <person name="Daghino S."/>
            <person name="Barry K."/>
            <person name="Choi C."/>
            <person name="Cichocki N."/>
            <person name="Clum A."/>
            <person name="Copeland A."/>
            <person name="Hainaut M."/>
            <person name="Haridas S."/>
            <person name="Labutti K."/>
            <person name="Lindquist E."/>
            <person name="Lipzen A."/>
            <person name="Khouja H.-R."/>
            <person name="Murat C."/>
            <person name="Ohm R."/>
            <person name="Olson A."/>
            <person name="Spatafora J."/>
            <person name="Veneault-Fourrey C."/>
            <person name="Henrissat B."/>
            <person name="Grigoriev I."/>
            <person name="Martin F."/>
            <person name="Perotto S."/>
        </authorList>
    </citation>
    <scope>NUCLEOTIDE SEQUENCE [LARGE SCALE GENOMIC DNA]</scope>
    <source>
        <strain evidence="3 4">F</strain>
    </source>
</reference>
<feature type="compositionally biased region" description="Basic and acidic residues" evidence="1">
    <location>
        <begin position="495"/>
        <end position="507"/>
    </location>
</feature>
<dbReference type="STRING" id="1149755.A0A2J6QYK7"/>
<evidence type="ECO:0000313" key="3">
    <source>
        <dbReference type="EMBL" id="PMD31352.1"/>
    </source>
</evidence>
<feature type="region of interest" description="Disordered" evidence="1">
    <location>
        <begin position="381"/>
        <end position="400"/>
    </location>
</feature>
<accession>A0A2J6QYK7</accession>
<feature type="transmembrane region" description="Helical" evidence="2">
    <location>
        <begin position="12"/>
        <end position="30"/>
    </location>
</feature>
<name>A0A2J6QYK7_HYAVF</name>
<keyword evidence="2" id="KW-1133">Transmembrane helix</keyword>
<keyword evidence="2" id="KW-0472">Membrane</keyword>
<keyword evidence="2" id="KW-0812">Transmembrane</keyword>